<sequence length="519" mass="59743">MTAIHKIHDDLLWHIFLLNANLNDIYTLKAVYQPGQEPIRHRYSPLTITRRTSQVCTRWRHLILRSSSIWGRLIHLDCLDQVTDQWRMEVLMRSGDAPLEIKGDTVGYIMEDFFFFLLATEWERIRWLDVRMSNDYEFEDDAWGPLSHPAPALEYFNLQFYTVGGKPLHLDTHLFGGDAPSLRAFHSTSIHFSPFSPWISQLRHLTLLAPASAIQMLASISQMTHLQSLRIVGCQKTDSENRPNPPRRFSLPCLKHLVLEGSFTSVVLIMDSIASVSEQCSLSLKLVGLTNVNVPDSKEVTYYKHIFERYSRSYSQDAGPESFCLHMDSHHFLFYNNRNTTSELIYRADVQASKHFHIVPFMQLLSRTVMTYPVKGITHLELGLPPYNRPFLKDISHVLLDFVSLKTLLIKDMKTLLTIRNIQRESHLFPSLSIIQVVAQDKLDAALIQDYLNLRKDMGAPIKCLDLTFTSSQYFGNLTILEHFAGLQLLWCNEGNPDEVTRYTCGNPRSRILSFGRVS</sequence>
<proteinExistence type="predicted"/>
<evidence type="ECO:0000313" key="2">
    <source>
        <dbReference type="Proteomes" id="UP000521872"/>
    </source>
</evidence>
<gene>
    <name evidence="1" type="ORF">D9613_012452</name>
</gene>
<evidence type="ECO:0008006" key="3">
    <source>
        <dbReference type="Google" id="ProtNLM"/>
    </source>
</evidence>
<organism evidence="1 2">
    <name type="scientific">Agrocybe pediades</name>
    <dbReference type="NCBI Taxonomy" id="84607"/>
    <lineage>
        <taxon>Eukaryota</taxon>
        <taxon>Fungi</taxon>
        <taxon>Dikarya</taxon>
        <taxon>Basidiomycota</taxon>
        <taxon>Agaricomycotina</taxon>
        <taxon>Agaricomycetes</taxon>
        <taxon>Agaricomycetidae</taxon>
        <taxon>Agaricales</taxon>
        <taxon>Agaricineae</taxon>
        <taxon>Strophariaceae</taxon>
        <taxon>Agrocybe</taxon>
    </lineage>
</organism>
<keyword evidence="2" id="KW-1185">Reference proteome</keyword>
<dbReference type="Proteomes" id="UP000521872">
    <property type="component" value="Unassembled WGS sequence"/>
</dbReference>
<evidence type="ECO:0000313" key="1">
    <source>
        <dbReference type="EMBL" id="KAF4615794.1"/>
    </source>
</evidence>
<comment type="caution">
    <text evidence="1">The sequence shown here is derived from an EMBL/GenBank/DDBJ whole genome shotgun (WGS) entry which is preliminary data.</text>
</comment>
<protein>
    <recommendedName>
        <fullName evidence="3">F-box domain-containing protein</fullName>
    </recommendedName>
</protein>
<name>A0A8H4VPZ2_9AGAR</name>
<dbReference type="EMBL" id="JAACJL010000033">
    <property type="protein sequence ID" value="KAF4615794.1"/>
    <property type="molecule type" value="Genomic_DNA"/>
</dbReference>
<reference evidence="1 2" key="1">
    <citation type="submission" date="2019-12" db="EMBL/GenBank/DDBJ databases">
        <authorList>
            <person name="Floudas D."/>
            <person name="Bentzer J."/>
            <person name="Ahren D."/>
            <person name="Johansson T."/>
            <person name="Persson P."/>
            <person name="Tunlid A."/>
        </authorList>
    </citation>
    <scope>NUCLEOTIDE SEQUENCE [LARGE SCALE GENOMIC DNA]</scope>
    <source>
        <strain evidence="1 2">CBS 102.39</strain>
    </source>
</reference>
<accession>A0A8H4VPZ2</accession>
<dbReference type="SUPFAM" id="SSF52047">
    <property type="entry name" value="RNI-like"/>
    <property type="match status" value="1"/>
</dbReference>
<dbReference type="AlphaFoldDB" id="A0A8H4VPZ2"/>